<feature type="transmembrane region" description="Helical" evidence="10">
    <location>
        <begin position="334"/>
        <end position="359"/>
    </location>
</feature>
<feature type="compositionally biased region" description="Polar residues" evidence="9">
    <location>
        <begin position="96"/>
        <end position="110"/>
    </location>
</feature>
<proteinExistence type="inferred from homology"/>
<evidence type="ECO:0000256" key="4">
    <source>
        <dbReference type="ARBA" id="ARBA00022692"/>
    </source>
</evidence>
<reference evidence="12 13" key="1">
    <citation type="journal article" date="2017" name="Mycologia">
        <title>Bifiguratus adelaidae, gen. et sp. nov., a new member of Mucoromycotina in endophytic and soil-dwelling habitats.</title>
        <authorList>
            <person name="Torres-Cruz T.J."/>
            <person name="Billingsley Tobias T.L."/>
            <person name="Almatruk M."/>
            <person name="Hesse C."/>
            <person name="Kuske C.R."/>
            <person name="Desiro A."/>
            <person name="Benucci G.M."/>
            <person name="Bonito G."/>
            <person name="Stajich J.E."/>
            <person name="Dunlap C."/>
            <person name="Arnold A.E."/>
            <person name="Porras-Alfaro A."/>
        </authorList>
    </citation>
    <scope>NUCLEOTIDE SEQUENCE [LARGE SCALE GENOMIC DNA]</scope>
    <source>
        <strain evidence="12 13">AZ0501</strain>
    </source>
</reference>
<dbReference type="Gene3D" id="1.10.357.20">
    <property type="entry name" value="SLC41 divalent cation transporters, integral membrane domain"/>
    <property type="match status" value="2"/>
</dbReference>
<evidence type="ECO:0000256" key="2">
    <source>
        <dbReference type="ARBA" id="ARBA00009749"/>
    </source>
</evidence>
<feature type="transmembrane region" description="Helical" evidence="10">
    <location>
        <begin position="465"/>
        <end position="484"/>
    </location>
</feature>
<dbReference type="OrthoDB" id="666972at2759"/>
<dbReference type="InterPro" id="IPR036739">
    <property type="entry name" value="SLC41_membr_dom_sf"/>
</dbReference>
<evidence type="ECO:0000256" key="1">
    <source>
        <dbReference type="ARBA" id="ARBA00004141"/>
    </source>
</evidence>
<evidence type="ECO:0000256" key="8">
    <source>
        <dbReference type="ARBA" id="ARBA00023136"/>
    </source>
</evidence>
<evidence type="ECO:0000313" key="13">
    <source>
        <dbReference type="Proteomes" id="UP000242875"/>
    </source>
</evidence>
<feature type="transmembrane region" description="Helical" evidence="10">
    <location>
        <begin position="261"/>
        <end position="283"/>
    </location>
</feature>
<dbReference type="GO" id="GO:0005886">
    <property type="term" value="C:plasma membrane"/>
    <property type="evidence" value="ECO:0007669"/>
    <property type="project" value="TreeGrafter"/>
</dbReference>
<comment type="caution">
    <text evidence="12">The sequence shown here is derived from an EMBL/GenBank/DDBJ whole genome shotgun (WGS) entry which is preliminary data.</text>
</comment>
<evidence type="ECO:0000313" key="12">
    <source>
        <dbReference type="EMBL" id="OZJ01933.1"/>
    </source>
</evidence>
<feature type="non-terminal residue" evidence="12">
    <location>
        <position position="536"/>
    </location>
</feature>
<dbReference type="AlphaFoldDB" id="A0A261XUD4"/>
<keyword evidence="13" id="KW-1185">Reference proteome</keyword>
<feature type="transmembrane region" description="Helical" evidence="10">
    <location>
        <begin position="295"/>
        <end position="322"/>
    </location>
</feature>
<keyword evidence="4 10" id="KW-0812">Transmembrane</keyword>
<evidence type="ECO:0000256" key="3">
    <source>
        <dbReference type="ARBA" id="ARBA00022448"/>
    </source>
</evidence>
<evidence type="ECO:0000259" key="11">
    <source>
        <dbReference type="Pfam" id="PF01769"/>
    </source>
</evidence>
<feature type="compositionally biased region" description="Polar residues" evidence="9">
    <location>
        <begin position="76"/>
        <end position="86"/>
    </location>
</feature>
<keyword evidence="7" id="KW-0406">Ion transport</keyword>
<dbReference type="SUPFAM" id="SSF161093">
    <property type="entry name" value="MgtE membrane domain-like"/>
    <property type="match status" value="2"/>
</dbReference>
<dbReference type="Proteomes" id="UP000242875">
    <property type="component" value="Unassembled WGS sequence"/>
</dbReference>
<accession>A0A261XUD4</accession>
<evidence type="ECO:0000256" key="6">
    <source>
        <dbReference type="ARBA" id="ARBA00022989"/>
    </source>
</evidence>
<feature type="domain" description="SLC41A/MgtE integral membrane" evidence="11">
    <location>
        <begin position="430"/>
        <end position="536"/>
    </location>
</feature>
<keyword evidence="3" id="KW-0813">Transport</keyword>
<evidence type="ECO:0000256" key="10">
    <source>
        <dbReference type="SAM" id="Phobius"/>
    </source>
</evidence>
<comment type="subcellular location">
    <subcellularLocation>
        <location evidence="1">Membrane</location>
        <topology evidence="1">Multi-pass membrane protein</topology>
    </subcellularLocation>
</comment>
<dbReference type="InterPro" id="IPR006667">
    <property type="entry name" value="SLC41_membr_dom"/>
</dbReference>
<keyword evidence="8 10" id="KW-0472">Membrane</keyword>
<feature type="transmembrane region" description="Helical" evidence="10">
    <location>
        <begin position="490"/>
        <end position="512"/>
    </location>
</feature>
<gene>
    <name evidence="12" type="ORF">BZG36_04832</name>
</gene>
<dbReference type="GO" id="GO:0008324">
    <property type="term" value="F:monoatomic cation transmembrane transporter activity"/>
    <property type="evidence" value="ECO:0007669"/>
    <property type="project" value="InterPro"/>
</dbReference>
<feature type="compositionally biased region" description="Basic and acidic residues" evidence="9">
    <location>
        <begin position="111"/>
        <end position="121"/>
    </location>
</feature>
<dbReference type="InterPro" id="IPR045349">
    <property type="entry name" value="SLC41A1-3"/>
</dbReference>
<sequence length="536" mass="58819">MTISQAACNSIYQVSNAAEHLRIFGKALLPLSENRVHRSAHRGLLAQDMGAPPIAHGTYIELAQNSDSETEAESPEQPSSKRTTINFKDLTLPNERWSSLPNQRGQGFSQHQDHSRGHGRSDSTGSVFSHRRSDSTGTPLFRKSFATLPPPATMILDGQNTFDRIQDDVTSSDPGSLARQALPSLIISVGGLIFAGWLLDIVQHWDVFTKTTELFILVPVLLNLKGNLEMNLAARLSTSANLGDLDFAPTRRAMIVGNLSLLQVQATVVGSIAGLFSFLLGVIMEPKNIGGFSEVMLMISSAMICAAVSGFVLGVFMCALVIASRWANINPDNIACPLASSLGDVVTLVFLAVVANALAANMESFLSELLFVLMAVSLPFFGRVVYRNKFVKDLLWQGWTPILLAMLISSMAGLVLERYVEQYAGLAMLTPILCGLAGNFGSIYASRISTSLHANLEEDYHRVQWTLLLMNIPIQVIFLFIIWLLDLGHIRYTLVFVTGYFTVSMVCTWAALSMGKHGTLHFWRKGYDPDNYVLPY</sequence>
<feature type="transmembrane region" description="Helical" evidence="10">
    <location>
        <begin position="365"/>
        <end position="386"/>
    </location>
</feature>
<evidence type="ECO:0000256" key="5">
    <source>
        <dbReference type="ARBA" id="ARBA00022842"/>
    </source>
</evidence>
<dbReference type="EMBL" id="MVBO01000215">
    <property type="protein sequence ID" value="OZJ01933.1"/>
    <property type="molecule type" value="Genomic_DNA"/>
</dbReference>
<dbReference type="FunFam" id="1.10.357.20:FF:000001">
    <property type="entry name" value="Solute carrier family 41 member 2"/>
    <property type="match status" value="1"/>
</dbReference>
<organism evidence="12 13">
    <name type="scientific">Bifiguratus adelaidae</name>
    <dbReference type="NCBI Taxonomy" id="1938954"/>
    <lineage>
        <taxon>Eukaryota</taxon>
        <taxon>Fungi</taxon>
        <taxon>Fungi incertae sedis</taxon>
        <taxon>Mucoromycota</taxon>
        <taxon>Mucoromycotina</taxon>
        <taxon>Endogonomycetes</taxon>
        <taxon>Endogonales</taxon>
        <taxon>Endogonales incertae sedis</taxon>
        <taxon>Bifiguratus</taxon>
    </lineage>
</organism>
<keyword evidence="6 10" id="KW-1133">Transmembrane helix</keyword>
<feature type="domain" description="SLC41A/MgtE integral membrane" evidence="11">
    <location>
        <begin position="218"/>
        <end position="353"/>
    </location>
</feature>
<dbReference type="Pfam" id="PF01769">
    <property type="entry name" value="MgtE"/>
    <property type="match status" value="2"/>
</dbReference>
<dbReference type="PANTHER" id="PTHR16228:SF7">
    <property type="entry name" value="SLC41A_MGTE INTEGRAL MEMBRANE DOMAIN-CONTAINING PROTEIN"/>
    <property type="match status" value="1"/>
</dbReference>
<evidence type="ECO:0000256" key="9">
    <source>
        <dbReference type="SAM" id="MobiDB-lite"/>
    </source>
</evidence>
<protein>
    <recommendedName>
        <fullName evidence="11">SLC41A/MgtE integral membrane domain-containing protein</fullName>
    </recommendedName>
</protein>
<comment type="similarity">
    <text evidence="2">Belongs to the SLC41A transporter family.</text>
</comment>
<dbReference type="PANTHER" id="PTHR16228">
    <property type="entry name" value="DIVALENT CATION TRANSPORTER SOLUTE CARRIER FAMILY 41"/>
    <property type="match status" value="1"/>
</dbReference>
<name>A0A261XUD4_9FUNG</name>
<keyword evidence="5" id="KW-0460">Magnesium</keyword>
<feature type="region of interest" description="Disordered" evidence="9">
    <location>
        <begin position="65"/>
        <end position="142"/>
    </location>
</feature>
<evidence type="ECO:0000256" key="7">
    <source>
        <dbReference type="ARBA" id="ARBA00023065"/>
    </source>
</evidence>
<feature type="transmembrane region" description="Helical" evidence="10">
    <location>
        <begin position="398"/>
        <end position="416"/>
    </location>
</feature>
<feature type="transmembrane region" description="Helical" evidence="10">
    <location>
        <begin position="422"/>
        <end position="444"/>
    </location>
</feature>